<organism evidence="1 2">
    <name type="scientific">Taxus chinensis</name>
    <name type="common">Chinese yew</name>
    <name type="synonym">Taxus wallichiana var. chinensis</name>
    <dbReference type="NCBI Taxonomy" id="29808"/>
    <lineage>
        <taxon>Eukaryota</taxon>
        <taxon>Viridiplantae</taxon>
        <taxon>Streptophyta</taxon>
        <taxon>Embryophyta</taxon>
        <taxon>Tracheophyta</taxon>
        <taxon>Spermatophyta</taxon>
        <taxon>Pinopsida</taxon>
        <taxon>Pinidae</taxon>
        <taxon>Conifers II</taxon>
        <taxon>Cupressales</taxon>
        <taxon>Taxaceae</taxon>
        <taxon>Taxus</taxon>
    </lineage>
</organism>
<gene>
    <name evidence="1" type="ORF">KI387_028514</name>
</gene>
<proteinExistence type="predicted"/>
<evidence type="ECO:0000313" key="1">
    <source>
        <dbReference type="EMBL" id="KAH9296832.1"/>
    </source>
</evidence>
<dbReference type="AlphaFoldDB" id="A0AA38FCQ9"/>
<sequence length="52" mass="6108">GRRARSRKSNFIKIGARSQKLWPFEVSRPNVDFSSCDTWQLLIGPRLIRLLH</sequence>
<reference evidence="1 2" key="1">
    <citation type="journal article" date="2021" name="Nat. Plants">
        <title>The Taxus genome provides insights into paclitaxel biosynthesis.</title>
        <authorList>
            <person name="Xiong X."/>
            <person name="Gou J."/>
            <person name="Liao Q."/>
            <person name="Li Y."/>
            <person name="Zhou Q."/>
            <person name="Bi G."/>
            <person name="Li C."/>
            <person name="Du R."/>
            <person name="Wang X."/>
            <person name="Sun T."/>
            <person name="Guo L."/>
            <person name="Liang H."/>
            <person name="Lu P."/>
            <person name="Wu Y."/>
            <person name="Zhang Z."/>
            <person name="Ro D.K."/>
            <person name="Shang Y."/>
            <person name="Huang S."/>
            <person name="Yan J."/>
        </authorList>
    </citation>
    <scope>NUCLEOTIDE SEQUENCE [LARGE SCALE GENOMIC DNA]</scope>
    <source>
        <strain evidence="1">Ta-2019</strain>
    </source>
</reference>
<evidence type="ECO:0000313" key="2">
    <source>
        <dbReference type="Proteomes" id="UP000824469"/>
    </source>
</evidence>
<name>A0AA38FCQ9_TAXCH</name>
<feature type="non-terminal residue" evidence="1">
    <location>
        <position position="52"/>
    </location>
</feature>
<dbReference type="EMBL" id="JAHRHJ020000010">
    <property type="protein sequence ID" value="KAH9296832.1"/>
    <property type="molecule type" value="Genomic_DNA"/>
</dbReference>
<protein>
    <submittedName>
        <fullName evidence="1">Uncharacterized protein</fullName>
    </submittedName>
</protein>
<feature type="non-terminal residue" evidence="1">
    <location>
        <position position="1"/>
    </location>
</feature>
<comment type="caution">
    <text evidence="1">The sequence shown here is derived from an EMBL/GenBank/DDBJ whole genome shotgun (WGS) entry which is preliminary data.</text>
</comment>
<keyword evidence="2" id="KW-1185">Reference proteome</keyword>
<accession>A0AA38FCQ9</accession>
<dbReference type="Proteomes" id="UP000824469">
    <property type="component" value="Unassembled WGS sequence"/>
</dbReference>